<dbReference type="PANTHER" id="PTHR23290">
    <property type="entry name" value="RRNA N6-ADENOSINE-METHYLTRANSFERASE METTL5"/>
    <property type="match status" value="1"/>
</dbReference>
<feature type="compositionally biased region" description="Pro residues" evidence="1">
    <location>
        <begin position="132"/>
        <end position="141"/>
    </location>
</feature>
<dbReference type="SUPFAM" id="SSF53335">
    <property type="entry name" value="S-adenosyl-L-methionine-dependent methyltransferases"/>
    <property type="match status" value="1"/>
</dbReference>
<name>A0A1X6PJ27_PORUM</name>
<dbReference type="GO" id="GO:0003676">
    <property type="term" value="F:nucleic acid binding"/>
    <property type="evidence" value="ECO:0007669"/>
    <property type="project" value="InterPro"/>
</dbReference>
<evidence type="ECO:0000313" key="2">
    <source>
        <dbReference type="EMBL" id="OSX80840.1"/>
    </source>
</evidence>
<evidence type="ECO:0000313" key="3">
    <source>
        <dbReference type="Proteomes" id="UP000218209"/>
    </source>
</evidence>
<evidence type="ECO:0008006" key="4">
    <source>
        <dbReference type="Google" id="ProtNLM"/>
    </source>
</evidence>
<dbReference type="PROSITE" id="PS00092">
    <property type="entry name" value="N6_MTASE"/>
    <property type="match status" value="1"/>
</dbReference>
<reference evidence="2 3" key="1">
    <citation type="submission" date="2017-03" db="EMBL/GenBank/DDBJ databases">
        <title>WGS assembly of Porphyra umbilicalis.</title>
        <authorList>
            <person name="Brawley S.H."/>
            <person name="Blouin N.A."/>
            <person name="Ficko-Blean E."/>
            <person name="Wheeler G.L."/>
            <person name="Lohr M."/>
            <person name="Goodson H.V."/>
            <person name="Jenkins J.W."/>
            <person name="Blaby-Haas C.E."/>
            <person name="Helliwell K.E."/>
            <person name="Chan C."/>
            <person name="Marriage T."/>
            <person name="Bhattacharya D."/>
            <person name="Klein A.S."/>
            <person name="Badis Y."/>
            <person name="Brodie J."/>
            <person name="Cao Y."/>
            <person name="Collen J."/>
            <person name="Dittami S.M."/>
            <person name="Gachon C.M."/>
            <person name="Green B.R."/>
            <person name="Karpowicz S."/>
            <person name="Kim J.W."/>
            <person name="Kudahl U."/>
            <person name="Lin S."/>
            <person name="Michel G."/>
            <person name="Mittag M."/>
            <person name="Olson B.J."/>
            <person name="Pangilinan J."/>
            <person name="Peng Y."/>
            <person name="Qiu H."/>
            <person name="Shu S."/>
            <person name="Singer J.T."/>
            <person name="Smith A.G."/>
            <person name="Sprecher B.N."/>
            <person name="Wagner V."/>
            <person name="Wang W."/>
            <person name="Wang Z.-Y."/>
            <person name="Yan J."/>
            <person name="Yarish C."/>
            <person name="Zoeuner-Riek S."/>
            <person name="Zhuang Y."/>
            <person name="Zou Y."/>
            <person name="Lindquist E.A."/>
            <person name="Grimwood J."/>
            <person name="Barry K."/>
            <person name="Rokhsar D.S."/>
            <person name="Schmutz J."/>
            <person name="Stiller J.W."/>
            <person name="Grossman A.R."/>
            <person name="Prochnik S.E."/>
        </authorList>
    </citation>
    <scope>NUCLEOTIDE SEQUENCE [LARGE SCALE GENOMIC DNA]</scope>
    <source>
        <strain evidence="2">4086291</strain>
    </source>
</reference>
<organism evidence="2 3">
    <name type="scientific">Porphyra umbilicalis</name>
    <name type="common">Purple laver</name>
    <name type="synonym">Red alga</name>
    <dbReference type="NCBI Taxonomy" id="2786"/>
    <lineage>
        <taxon>Eukaryota</taxon>
        <taxon>Rhodophyta</taxon>
        <taxon>Bangiophyceae</taxon>
        <taxon>Bangiales</taxon>
        <taxon>Bangiaceae</taxon>
        <taxon>Porphyra</taxon>
    </lineage>
</organism>
<dbReference type="InterPro" id="IPR051720">
    <property type="entry name" value="rRNA_MeTrfase/Polyamine_Synth"/>
</dbReference>
<dbReference type="Pfam" id="PF06325">
    <property type="entry name" value="PrmA"/>
    <property type="match status" value="1"/>
</dbReference>
<protein>
    <recommendedName>
        <fullName evidence="4">Methyltransferase small domain-containing protein</fullName>
    </recommendedName>
</protein>
<dbReference type="Gene3D" id="3.40.50.150">
    <property type="entry name" value="Vaccinia Virus protein VP39"/>
    <property type="match status" value="1"/>
</dbReference>
<dbReference type="EMBL" id="KV918767">
    <property type="protein sequence ID" value="OSX80840.1"/>
    <property type="molecule type" value="Genomic_DNA"/>
</dbReference>
<dbReference type="GO" id="GO:0008168">
    <property type="term" value="F:methyltransferase activity"/>
    <property type="evidence" value="ECO:0007669"/>
    <property type="project" value="InterPro"/>
</dbReference>
<gene>
    <name evidence="2" type="ORF">BU14_0031s0012</name>
</gene>
<keyword evidence="3" id="KW-1185">Reference proteome</keyword>
<feature type="compositionally biased region" description="Pro residues" evidence="1">
    <location>
        <begin position="109"/>
        <end position="122"/>
    </location>
</feature>
<evidence type="ECO:0000256" key="1">
    <source>
        <dbReference type="SAM" id="MobiDB-lite"/>
    </source>
</evidence>
<accession>A0A1X6PJ27</accession>
<dbReference type="InterPro" id="IPR002052">
    <property type="entry name" value="DNA_methylase_N6_adenine_CS"/>
</dbReference>
<dbReference type="Proteomes" id="UP000218209">
    <property type="component" value="Unassembled WGS sequence"/>
</dbReference>
<dbReference type="InterPro" id="IPR029063">
    <property type="entry name" value="SAM-dependent_MTases_sf"/>
</dbReference>
<dbReference type="PANTHER" id="PTHR23290:SF0">
    <property type="entry name" value="RRNA N6-ADENOSINE-METHYLTRANSFERASE METTL5"/>
    <property type="match status" value="1"/>
</dbReference>
<proteinExistence type="predicted"/>
<dbReference type="OrthoDB" id="7848332at2759"/>
<dbReference type="GO" id="GO:0032259">
    <property type="term" value="P:methylation"/>
    <property type="evidence" value="ECO:0007669"/>
    <property type="project" value="InterPro"/>
</dbReference>
<feature type="region of interest" description="Disordered" evidence="1">
    <location>
        <begin position="108"/>
        <end position="141"/>
    </location>
</feature>
<dbReference type="AlphaFoldDB" id="A0A1X6PJ27"/>
<sequence>MRLWELEAALGAVRPFPSPTIELEQYVTPAALAARLIHTASTAFDDVAGRAVADFGAGTGVLGIAAALAGAASVVAVDVDARALAVAAANAAAAGVVLDCVVADILPRPAAPPPPPPPPWTRPPRRWRARGCPPPLGAPPPPVDTVVMNPPFGTRVAGADVAFLLAAAHTATRAVYSLHKTSTRAHVGAAAAASGAVPVVVARLRFPLPRAYAFHRRAVGEVAVDLWRLDTAAVGSGRRVV</sequence>